<keyword evidence="3" id="KW-1185">Reference proteome</keyword>
<dbReference type="InterPro" id="IPR022024">
    <property type="entry name" value="DUF3602"/>
</dbReference>
<organism evidence="2 3">
    <name type="scientific">Aplosporella prunicola CBS 121167</name>
    <dbReference type="NCBI Taxonomy" id="1176127"/>
    <lineage>
        <taxon>Eukaryota</taxon>
        <taxon>Fungi</taxon>
        <taxon>Dikarya</taxon>
        <taxon>Ascomycota</taxon>
        <taxon>Pezizomycotina</taxon>
        <taxon>Dothideomycetes</taxon>
        <taxon>Dothideomycetes incertae sedis</taxon>
        <taxon>Botryosphaeriales</taxon>
        <taxon>Aplosporellaceae</taxon>
        <taxon>Aplosporella</taxon>
    </lineage>
</organism>
<dbReference type="PANTHER" id="PTHR34693:SF5">
    <property type="match status" value="1"/>
</dbReference>
<dbReference type="RefSeq" id="XP_033395315.1">
    <property type="nucleotide sequence ID" value="XM_033546928.1"/>
</dbReference>
<sequence length="211" mass="21526">MSWGRGGAGNIGMGEEASRRAAEDTEAANPVVVSPTATSPTTTSTPQEYAHMGRGGAGNYYSPATLAQTGATTDTTAHSTPTAEPPLKDLSSSTSPNISSSGTTTTTPPTSASASRPETPLARTGRGGAGNFVWGGGSERSAERVRAQHEERKRREEEVRASVQADVERGLPRPGRAFLGEGSGNAAADPATAGLGMDAGMGTGLGRERLR</sequence>
<dbReference type="OrthoDB" id="4159136at2759"/>
<protein>
    <submittedName>
        <fullName evidence="2">Uncharacterized protein</fullName>
    </submittedName>
</protein>
<reference evidence="2" key="1">
    <citation type="journal article" date="2020" name="Stud. Mycol.">
        <title>101 Dothideomycetes genomes: a test case for predicting lifestyles and emergence of pathogens.</title>
        <authorList>
            <person name="Haridas S."/>
            <person name="Albert R."/>
            <person name="Binder M."/>
            <person name="Bloem J."/>
            <person name="Labutti K."/>
            <person name="Salamov A."/>
            <person name="Andreopoulos B."/>
            <person name="Baker S."/>
            <person name="Barry K."/>
            <person name="Bills G."/>
            <person name="Bluhm B."/>
            <person name="Cannon C."/>
            <person name="Castanera R."/>
            <person name="Culley D."/>
            <person name="Daum C."/>
            <person name="Ezra D."/>
            <person name="Gonzalez J."/>
            <person name="Henrissat B."/>
            <person name="Kuo A."/>
            <person name="Liang C."/>
            <person name="Lipzen A."/>
            <person name="Lutzoni F."/>
            <person name="Magnuson J."/>
            <person name="Mondo S."/>
            <person name="Nolan M."/>
            <person name="Ohm R."/>
            <person name="Pangilinan J."/>
            <person name="Park H.-J."/>
            <person name="Ramirez L."/>
            <person name="Alfaro M."/>
            <person name="Sun H."/>
            <person name="Tritt A."/>
            <person name="Yoshinaga Y."/>
            <person name="Zwiers L.-H."/>
            <person name="Turgeon B."/>
            <person name="Goodwin S."/>
            <person name="Spatafora J."/>
            <person name="Crous P."/>
            <person name="Grigoriev I."/>
        </authorList>
    </citation>
    <scope>NUCLEOTIDE SEQUENCE</scope>
    <source>
        <strain evidence="2">CBS 121167</strain>
    </source>
</reference>
<dbReference type="GeneID" id="54304435"/>
<dbReference type="Pfam" id="PF12223">
    <property type="entry name" value="DUF3602"/>
    <property type="match status" value="1"/>
</dbReference>
<dbReference type="EMBL" id="ML995492">
    <property type="protein sequence ID" value="KAF2139602.1"/>
    <property type="molecule type" value="Genomic_DNA"/>
</dbReference>
<feature type="region of interest" description="Disordered" evidence="1">
    <location>
        <begin position="1"/>
        <end position="211"/>
    </location>
</feature>
<evidence type="ECO:0000313" key="2">
    <source>
        <dbReference type="EMBL" id="KAF2139602.1"/>
    </source>
</evidence>
<evidence type="ECO:0000313" key="3">
    <source>
        <dbReference type="Proteomes" id="UP000799438"/>
    </source>
</evidence>
<accession>A0A6A6B646</accession>
<feature type="compositionally biased region" description="Low complexity" evidence="1">
    <location>
        <begin position="30"/>
        <end position="46"/>
    </location>
</feature>
<feature type="compositionally biased region" description="Basic and acidic residues" evidence="1">
    <location>
        <begin position="140"/>
        <end position="171"/>
    </location>
</feature>
<feature type="compositionally biased region" description="Gly residues" evidence="1">
    <location>
        <begin position="125"/>
        <end position="138"/>
    </location>
</feature>
<feature type="compositionally biased region" description="Low complexity" evidence="1">
    <location>
        <begin position="91"/>
        <end position="120"/>
    </location>
</feature>
<feature type="compositionally biased region" description="Gly residues" evidence="1">
    <location>
        <begin position="1"/>
        <end position="12"/>
    </location>
</feature>
<dbReference type="PANTHER" id="PTHR34693">
    <property type="entry name" value="PROTEIN PAR32"/>
    <property type="match status" value="1"/>
</dbReference>
<evidence type="ECO:0000256" key="1">
    <source>
        <dbReference type="SAM" id="MobiDB-lite"/>
    </source>
</evidence>
<dbReference type="InterPro" id="IPR053203">
    <property type="entry name" value="Cisplatin_resist-associated"/>
</dbReference>
<dbReference type="AlphaFoldDB" id="A0A6A6B646"/>
<gene>
    <name evidence="2" type="ORF">K452DRAFT_62745</name>
</gene>
<proteinExistence type="predicted"/>
<name>A0A6A6B646_9PEZI</name>
<dbReference type="Proteomes" id="UP000799438">
    <property type="component" value="Unassembled WGS sequence"/>
</dbReference>
<feature type="compositionally biased region" description="Low complexity" evidence="1">
    <location>
        <begin position="64"/>
        <end position="82"/>
    </location>
</feature>